<dbReference type="RefSeq" id="WP_019740981.1">
    <property type="nucleotide sequence ID" value="NZ_JYHE01000070.1"/>
</dbReference>
<accession>A0A0P9U7E3</accession>
<protein>
    <submittedName>
        <fullName evidence="1">Uncharacterized protein</fullName>
    </submittedName>
</protein>
<reference evidence="1 2" key="1">
    <citation type="submission" date="2015-09" db="EMBL/GenBank/DDBJ databases">
        <title>Genome announcement of multiple Pseudomonas syringae strains.</title>
        <authorList>
            <person name="Thakur S."/>
            <person name="Wang P.W."/>
            <person name="Gong Y."/>
            <person name="Weir B.S."/>
            <person name="Guttman D.S."/>
        </authorList>
    </citation>
    <scope>NUCLEOTIDE SEQUENCE [LARGE SCALE GENOMIC DNA]</scope>
    <source>
        <strain evidence="1 2">ICMP6289</strain>
    </source>
</reference>
<dbReference type="Proteomes" id="UP000050455">
    <property type="component" value="Unassembled WGS sequence"/>
</dbReference>
<sequence length="73" mass="8049">METDKKVRYDALIPHEFTTGEGENLKKKTAWTRVGAAFPTSDGKGFNIEITPNISVSGRVVLRIYEPKPAAAE</sequence>
<dbReference type="AlphaFoldDB" id="A0A0P9U7E3"/>
<keyword evidence="2" id="KW-1185">Reference proteome</keyword>
<evidence type="ECO:0000313" key="1">
    <source>
        <dbReference type="EMBL" id="KPX80388.1"/>
    </source>
</evidence>
<organism evidence="1 2">
    <name type="scientific">Pseudomonas meliae</name>
    <dbReference type="NCBI Taxonomy" id="86176"/>
    <lineage>
        <taxon>Bacteria</taxon>
        <taxon>Pseudomonadati</taxon>
        <taxon>Pseudomonadota</taxon>
        <taxon>Gammaproteobacteria</taxon>
        <taxon>Pseudomonadales</taxon>
        <taxon>Pseudomonadaceae</taxon>
        <taxon>Pseudomonas</taxon>
    </lineage>
</organism>
<proteinExistence type="predicted"/>
<name>A0A0P9U7E3_9PSED</name>
<gene>
    <name evidence="1" type="ORF">ALO64_00873</name>
</gene>
<dbReference type="EMBL" id="LJQT01000456">
    <property type="protein sequence ID" value="KPX80388.1"/>
    <property type="molecule type" value="Genomic_DNA"/>
</dbReference>
<evidence type="ECO:0000313" key="2">
    <source>
        <dbReference type="Proteomes" id="UP000050455"/>
    </source>
</evidence>
<dbReference type="PATRIC" id="fig|86176.4.peg.954"/>
<comment type="caution">
    <text evidence="1">The sequence shown here is derived from an EMBL/GenBank/DDBJ whole genome shotgun (WGS) entry which is preliminary data.</text>
</comment>